<evidence type="ECO:0000256" key="5">
    <source>
        <dbReference type="ARBA" id="ARBA00022833"/>
    </source>
</evidence>
<keyword evidence="4 9" id="KW-0378">Hydrolase</keyword>
<protein>
    <recommendedName>
        <fullName evidence="9 10">D-alanyl-D-alanine dipeptidase</fullName>
        <shortName evidence="9 10">D-Ala-D-Ala dipeptidase</shortName>
        <ecNumber evidence="9 10">3.4.13.22</ecNumber>
    </recommendedName>
</protein>
<comment type="similarity">
    <text evidence="9 10">Belongs to the peptidase M15D family.</text>
</comment>
<evidence type="ECO:0000256" key="2">
    <source>
        <dbReference type="ARBA" id="ARBA00022670"/>
    </source>
</evidence>
<evidence type="ECO:0000256" key="7">
    <source>
        <dbReference type="ARBA" id="ARBA00023049"/>
    </source>
</evidence>
<dbReference type="Proteomes" id="UP001597221">
    <property type="component" value="Unassembled WGS sequence"/>
</dbReference>
<accession>A0ABW4HWR5</accession>
<dbReference type="RefSeq" id="WP_379598683.1">
    <property type="nucleotide sequence ID" value="NZ_JBHUDE010000152.1"/>
</dbReference>
<dbReference type="PANTHER" id="PTHR43126:SF2">
    <property type="entry name" value="D-ALANYL-D-ALANINE DIPEPTIDASE"/>
    <property type="match status" value="1"/>
</dbReference>
<evidence type="ECO:0000256" key="6">
    <source>
        <dbReference type="ARBA" id="ARBA00022997"/>
    </source>
</evidence>
<keyword evidence="8 10" id="KW-0961">Cell wall biogenesis/degradation</keyword>
<dbReference type="EMBL" id="JBHUDE010000152">
    <property type="protein sequence ID" value="MFD1609259.1"/>
    <property type="molecule type" value="Genomic_DNA"/>
</dbReference>
<feature type="binding site" evidence="9">
    <location>
        <position position="95"/>
    </location>
    <ligand>
        <name>Zn(2+)</name>
        <dbReference type="ChEBI" id="CHEBI:29105"/>
        <note>catalytic</note>
    </ligand>
</feature>
<sequence length="188" mass="21600">MQQIPGSIQECYLRESAADRLLQAAENLPEGFFFHIFDAWRPYEVQSALYQDFKMKLEEKGLSGKHLLETLNKYVNKPSRDSNRPSNHLTGGAVDLTIATDNGLLPMGTDFDDFSEASKTDTYEKLENPTKSEILYRNNRALLKEIMENAGFMNYEEEWWHFDYGNQNWAARTGNIAFYGGIHSIEQA</sequence>
<organism evidence="11 12">
    <name type="scientific">Oceanobacillus luteolus</name>
    <dbReference type="NCBI Taxonomy" id="1274358"/>
    <lineage>
        <taxon>Bacteria</taxon>
        <taxon>Bacillati</taxon>
        <taxon>Bacillota</taxon>
        <taxon>Bacilli</taxon>
        <taxon>Bacillales</taxon>
        <taxon>Bacillaceae</taxon>
        <taxon>Oceanobacillus</taxon>
    </lineage>
</organism>
<proteinExistence type="inferred from homology"/>
<feature type="binding site" evidence="9">
    <location>
        <position position="161"/>
    </location>
    <ligand>
        <name>Zn(2+)</name>
        <dbReference type="ChEBI" id="CHEBI:29105"/>
        <note>catalytic</note>
    </ligand>
</feature>
<evidence type="ECO:0000256" key="8">
    <source>
        <dbReference type="ARBA" id="ARBA00023316"/>
    </source>
</evidence>
<keyword evidence="7 9" id="KW-0482">Metalloprotease</keyword>
<dbReference type="HAMAP" id="MF_01924">
    <property type="entry name" value="A_A_dipeptidase"/>
    <property type="match status" value="1"/>
</dbReference>
<feature type="site" description="Transition state stabilizer" evidence="9">
    <location>
        <position position="41"/>
    </location>
</feature>
<evidence type="ECO:0000256" key="1">
    <source>
        <dbReference type="ARBA" id="ARBA00001362"/>
    </source>
</evidence>
<dbReference type="InterPro" id="IPR000755">
    <property type="entry name" value="A_A_dipeptidase"/>
</dbReference>
<comment type="caution">
    <text evidence="11">The sequence shown here is derived from an EMBL/GenBank/DDBJ whole genome shotgun (WGS) entry which is preliminary data.</text>
</comment>
<keyword evidence="2 9" id="KW-0645">Protease</keyword>
<comment type="function">
    <text evidence="9 10">Catalyzes hydrolysis of the D-alanyl-D-alanine dipeptide.</text>
</comment>
<dbReference type="Pfam" id="PF01427">
    <property type="entry name" value="Peptidase_M15"/>
    <property type="match status" value="1"/>
</dbReference>
<evidence type="ECO:0000313" key="11">
    <source>
        <dbReference type="EMBL" id="MFD1609259.1"/>
    </source>
</evidence>
<evidence type="ECO:0000256" key="4">
    <source>
        <dbReference type="ARBA" id="ARBA00022801"/>
    </source>
</evidence>
<dbReference type="CDD" id="cd14843">
    <property type="entry name" value="D-Ala-D-Ala_dipeptidase_like"/>
    <property type="match status" value="1"/>
</dbReference>
<gene>
    <name evidence="11" type="ORF">ACFSBH_16700</name>
</gene>
<keyword evidence="3 9" id="KW-0479">Metal-binding</keyword>
<evidence type="ECO:0000256" key="9">
    <source>
        <dbReference type="HAMAP-Rule" id="MF_01924"/>
    </source>
</evidence>
<comment type="catalytic activity">
    <reaction evidence="1 9 10">
        <text>D-alanyl-D-alanine + H2O = 2 D-alanine</text>
        <dbReference type="Rhea" id="RHEA:20661"/>
        <dbReference type="ChEBI" id="CHEBI:15377"/>
        <dbReference type="ChEBI" id="CHEBI:57416"/>
        <dbReference type="ChEBI" id="CHEBI:57822"/>
        <dbReference type="EC" id="3.4.13.22"/>
    </reaction>
</comment>
<feature type="active site" description="Proton donor/acceptor" evidence="9">
    <location>
        <position position="158"/>
    </location>
</feature>
<dbReference type="PANTHER" id="PTHR43126">
    <property type="entry name" value="D-ALANYL-D-ALANINE DIPEPTIDASE"/>
    <property type="match status" value="1"/>
</dbReference>
<comment type="cofactor">
    <cofactor evidence="9">
        <name>Zn(2+)</name>
        <dbReference type="ChEBI" id="CHEBI:29105"/>
    </cofactor>
    <text evidence="9">Binds 1 zinc ion per subunit.</text>
</comment>
<dbReference type="Gene3D" id="3.30.1380.10">
    <property type="match status" value="1"/>
</dbReference>
<feature type="binding site" evidence="9">
    <location>
        <position position="88"/>
    </location>
    <ligand>
        <name>Zn(2+)</name>
        <dbReference type="ChEBI" id="CHEBI:29105"/>
        <note>catalytic</note>
    </ligand>
</feature>
<dbReference type="SUPFAM" id="SSF55166">
    <property type="entry name" value="Hedgehog/DD-peptidase"/>
    <property type="match status" value="1"/>
</dbReference>
<keyword evidence="5 9" id="KW-0862">Zinc</keyword>
<evidence type="ECO:0000256" key="10">
    <source>
        <dbReference type="PIRNR" id="PIRNR026671"/>
    </source>
</evidence>
<evidence type="ECO:0000313" key="12">
    <source>
        <dbReference type="Proteomes" id="UP001597221"/>
    </source>
</evidence>
<dbReference type="PIRSF" id="PIRSF026671">
    <property type="entry name" value="AA_dipeptidase"/>
    <property type="match status" value="1"/>
</dbReference>
<evidence type="ECO:0000256" key="3">
    <source>
        <dbReference type="ARBA" id="ARBA00022723"/>
    </source>
</evidence>
<dbReference type="InterPro" id="IPR009045">
    <property type="entry name" value="Zn_M74/Hedgehog-like"/>
</dbReference>
<reference evidence="12" key="1">
    <citation type="journal article" date="2019" name="Int. J. Syst. Evol. Microbiol.">
        <title>The Global Catalogue of Microorganisms (GCM) 10K type strain sequencing project: providing services to taxonomists for standard genome sequencing and annotation.</title>
        <authorList>
            <consortium name="The Broad Institute Genomics Platform"/>
            <consortium name="The Broad Institute Genome Sequencing Center for Infectious Disease"/>
            <person name="Wu L."/>
            <person name="Ma J."/>
        </authorList>
    </citation>
    <scope>NUCLEOTIDE SEQUENCE [LARGE SCALE GENOMIC DNA]</scope>
    <source>
        <strain evidence="12">CGMCC 1.12376</strain>
    </source>
</reference>
<keyword evidence="6 9" id="KW-0224">Dipeptidase</keyword>
<keyword evidence="12" id="KW-1185">Reference proteome</keyword>
<name>A0ABW4HWR5_9BACI</name>
<dbReference type="EC" id="3.4.13.22" evidence="9 10"/>